<comment type="caution">
    <text evidence="1">The sequence shown here is derived from an EMBL/GenBank/DDBJ whole genome shotgun (WGS) entry which is preliminary data.</text>
</comment>
<accession>A0A9D4E4S2</accession>
<dbReference type="EMBL" id="JAIWYP010000009">
    <property type="protein sequence ID" value="KAH3773832.1"/>
    <property type="molecule type" value="Genomic_DNA"/>
</dbReference>
<keyword evidence="2" id="KW-1185">Reference proteome</keyword>
<dbReference type="AlphaFoldDB" id="A0A9D4E4S2"/>
<evidence type="ECO:0000313" key="1">
    <source>
        <dbReference type="EMBL" id="KAH3773832.1"/>
    </source>
</evidence>
<evidence type="ECO:0000313" key="2">
    <source>
        <dbReference type="Proteomes" id="UP000828390"/>
    </source>
</evidence>
<reference evidence="1" key="1">
    <citation type="journal article" date="2019" name="bioRxiv">
        <title>The Genome of the Zebra Mussel, Dreissena polymorpha: A Resource for Invasive Species Research.</title>
        <authorList>
            <person name="McCartney M.A."/>
            <person name="Auch B."/>
            <person name="Kono T."/>
            <person name="Mallez S."/>
            <person name="Zhang Y."/>
            <person name="Obille A."/>
            <person name="Becker A."/>
            <person name="Abrahante J.E."/>
            <person name="Garbe J."/>
            <person name="Badalamenti J.P."/>
            <person name="Herman A."/>
            <person name="Mangelson H."/>
            <person name="Liachko I."/>
            <person name="Sullivan S."/>
            <person name="Sone E.D."/>
            <person name="Koren S."/>
            <person name="Silverstein K.A.T."/>
            <person name="Beckman K.B."/>
            <person name="Gohl D.M."/>
        </authorList>
    </citation>
    <scope>NUCLEOTIDE SEQUENCE</scope>
    <source>
        <strain evidence="1">Duluth1</strain>
        <tissue evidence="1">Whole animal</tissue>
    </source>
</reference>
<organism evidence="1 2">
    <name type="scientific">Dreissena polymorpha</name>
    <name type="common">Zebra mussel</name>
    <name type="synonym">Mytilus polymorpha</name>
    <dbReference type="NCBI Taxonomy" id="45954"/>
    <lineage>
        <taxon>Eukaryota</taxon>
        <taxon>Metazoa</taxon>
        <taxon>Spiralia</taxon>
        <taxon>Lophotrochozoa</taxon>
        <taxon>Mollusca</taxon>
        <taxon>Bivalvia</taxon>
        <taxon>Autobranchia</taxon>
        <taxon>Heteroconchia</taxon>
        <taxon>Euheterodonta</taxon>
        <taxon>Imparidentia</taxon>
        <taxon>Neoheterodontei</taxon>
        <taxon>Myida</taxon>
        <taxon>Dreissenoidea</taxon>
        <taxon>Dreissenidae</taxon>
        <taxon>Dreissena</taxon>
    </lineage>
</organism>
<protein>
    <submittedName>
        <fullName evidence="1">Uncharacterized protein</fullName>
    </submittedName>
</protein>
<gene>
    <name evidence="1" type="ORF">DPMN_175203</name>
</gene>
<proteinExistence type="predicted"/>
<name>A0A9D4E4S2_DREPO</name>
<dbReference type="Proteomes" id="UP000828390">
    <property type="component" value="Unassembled WGS sequence"/>
</dbReference>
<sequence length="577" mass="65731">MTGIRGKLYIFEMDVFPRYKYTVDRVERLIQRGHLLESDAFFKQSFGNVRLVLYCDGLGSECTHFLTTVKTQFEALGRIAKHENGSKLEPSVSVCHTQCYRKHPREHAERMFSELVLFKGGTSKTINDFKKAHKDLKIIVSSQEDLKRDINLLLERYVCSVLRPMVDNAINNRNEKSKVRGTKRMLEQSHSQLVVRKTATVRGVETIVGDHERNRLQSIKRNASELESGFKGSGKRFKTSSTAEEDRHSMDILLLDVKALFERSDVPESEWPGFEYTKTMELNPKIVKTLYQLDTCLIGCGYQHNVLEIILDREINQKLDGKIIQTLAKYNIEKYHLNYGLCIYTPLAGINVGTPIGRRGRTATLGGFAKHEIAKYALTARHFIDQQDGMIYYINDNGYSECIAVKTPPARRERGELDIAAVKILPQVEINDMRFKDSTRRPAEPILFRFQETHEREVRRLLQGELVFAWTANSPVFPSVGRIVVPLFERPTGKHKYVLIVNESSSHAGRFGQEAFGKPGDSGAIVCIDDKDGNGVHVISMFMGKYEGQDTTHFLTLPLQQGLKQINRELGTHMILC</sequence>
<reference evidence="1" key="2">
    <citation type="submission" date="2020-11" db="EMBL/GenBank/DDBJ databases">
        <authorList>
            <person name="McCartney M.A."/>
            <person name="Auch B."/>
            <person name="Kono T."/>
            <person name="Mallez S."/>
            <person name="Becker A."/>
            <person name="Gohl D.M."/>
            <person name="Silverstein K.A.T."/>
            <person name="Koren S."/>
            <person name="Bechman K.B."/>
            <person name="Herman A."/>
            <person name="Abrahante J.E."/>
            <person name="Garbe J."/>
        </authorList>
    </citation>
    <scope>NUCLEOTIDE SEQUENCE</scope>
    <source>
        <strain evidence="1">Duluth1</strain>
        <tissue evidence="1">Whole animal</tissue>
    </source>
</reference>